<accession>A0A9D7AJH4</accession>
<dbReference type="AlphaFoldDB" id="A0A9D7AJH4"/>
<proteinExistence type="predicted"/>
<keyword evidence="4" id="KW-1185">Reference proteome</keyword>
<evidence type="ECO:0000313" key="1">
    <source>
        <dbReference type="EMBL" id="MBK5073795.1"/>
    </source>
</evidence>
<evidence type="ECO:0000313" key="3">
    <source>
        <dbReference type="Proteomes" id="UP000807542"/>
    </source>
</evidence>
<comment type="caution">
    <text evidence="2">The sequence shown here is derived from an EMBL/GenBank/DDBJ whole genome shotgun (WGS) entry which is preliminary data.</text>
</comment>
<dbReference type="RefSeq" id="WP_228398550.1">
    <property type="nucleotide sequence ID" value="NZ_JADRCP010000003.1"/>
</dbReference>
<dbReference type="Proteomes" id="UP001296969">
    <property type="component" value="Unassembled WGS sequence"/>
</dbReference>
<gene>
    <name evidence="2" type="ORF">I2492_13380</name>
    <name evidence="1" type="ORF">I2493_12325</name>
</gene>
<sequence>MSIGIMIDEPKNEEEKSFFIPVATEKTFNEYWLIAAQELKLQWVPIFSTGVVVDQDDLLVVINELNAIRIWIMTHITNIENQKELLNRIDYIIKKLFEIVKNKDIKLYIG</sequence>
<name>A0A9D7AJH4_9GAMM</name>
<dbReference type="Proteomes" id="UP000807542">
    <property type="component" value="Unassembled WGS sequence"/>
</dbReference>
<evidence type="ECO:0000313" key="4">
    <source>
        <dbReference type="Proteomes" id="UP001296969"/>
    </source>
</evidence>
<organism evidence="2 3">
    <name type="scientific">Limnobaculum xujianqingii</name>
    <dbReference type="NCBI Taxonomy" id="2738837"/>
    <lineage>
        <taxon>Bacteria</taxon>
        <taxon>Pseudomonadati</taxon>
        <taxon>Pseudomonadota</taxon>
        <taxon>Gammaproteobacteria</taxon>
        <taxon>Enterobacterales</taxon>
        <taxon>Budviciaceae</taxon>
        <taxon>Limnobaculum</taxon>
    </lineage>
</organism>
<reference evidence="2 4" key="1">
    <citation type="submission" date="2020-11" db="EMBL/GenBank/DDBJ databases">
        <title>Insectihabitans protaetiae gen. nov. sp. nov. and Insectihabitans allomyrinae sp. nov., isolated from larvae of Protaetia brevitarsis seulensis and Allomyrina dichotoma, respectively.</title>
        <authorList>
            <person name="Lee S.D."/>
            <person name="Byeon Y.-S."/>
            <person name="Kim S.-M."/>
            <person name="Yang H.L."/>
            <person name="Kim I.S."/>
        </authorList>
    </citation>
    <scope>NUCLEOTIDE SEQUENCE</scope>
    <source>
        <strain evidence="2">CWB-B4</strain>
        <strain evidence="1 4">CWB-B43</strain>
    </source>
</reference>
<dbReference type="EMBL" id="JADRCP010000003">
    <property type="protein sequence ID" value="MBK5177311.1"/>
    <property type="molecule type" value="Genomic_DNA"/>
</dbReference>
<protein>
    <submittedName>
        <fullName evidence="2">Uncharacterized protein</fullName>
    </submittedName>
</protein>
<dbReference type="EMBL" id="JADRCQ010000003">
    <property type="protein sequence ID" value="MBK5073795.1"/>
    <property type="molecule type" value="Genomic_DNA"/>
</dbReference>
<evidence type="ECO:0000313" key="2">
    <source>
        <dbReference type="EMBL" id="MBK5177311.1"/>
    </source>
</evidence>